<dbReference type="SMART" id="SM00086">
    <property type="entry name" value="PAC"/>
    <property type="match status" value="2"/>
</dbReference>
<dbReference type="CDD" id="cd00130">
    <property type="entry name" value="PAS"/>
    <property type="match status" value="2"/>
</dbReference>
<dbReference type="SMART" id="SM00091">
    <property type="entry name" value="PAS"/>
    <property type="match status" value="2"/>
</dbReference>
<dbReference type="AlphaFoldDB" id="A0AB39I9H2"/>
<evidence type="ECO:0000256" key="1">
    <source>
        <dbReference type="ARBA" id="ARBA00001946"/>
    </source>
</evidence>
<proteinExistence type="predicted"/>
<dbReference type="Pfam" id="PF00563">
    <property type="entry name" value="EAL"/>
    <property type="match status" value="1"/>
</dbReference>
<dbReference type="InterPro" id="IPR000700">
    <property type="entry name" value="PAS-assoc_C"/>
</dbReference>
<name>A0AB39I9H2_9GAMM</name>
<evidence type="ECO:0000256" key="4">
    <source>
        <dbReference type="ARBA" id="ARBA00034247"/>
    </source>
</evidence>
<dbReference type="Pfam" id="PF08448">
    <property type="entry name" value="PAS_4"/>
    <property type="match status" value="1"/>
</dbReference>
<feature type="domain" description="GGDEF" evidence="8">
    <location>
        <begin position="287"/>
        <end position="420"/>
    </location>
</feature>
<comment type="catalytic activity">
    <reaction evidence="4">
        <text>2 GTP = 3',3'-c-di-GMP + 2 diphosphate</text>
        <dbReference type="Rhea" id="RHEA:24898"/>
        <dbReference type="ChEBI" id="CHEBI:33019"/>
        <dbReference type="ChEBI" id="CHEBI:37565"/>
        <dbReference type="ChEBI" id="CHEBI:58805"/>
        <dbReference type="EC" id="2.7.7.65"/>
    </reaction>
</comment>
<dbReference type="FunFam" id="3.30.70.270:FF:000001">
    <property type="entry name" value="Diguanylate cyclase domain protein"/>
    <property type="match status" value="1"/>
</dbReference>
<dbReference type="InterPro" id="IPR035965">
    <property type="entry name" value="PAS-like_dom_sf"/>
</dbReference>
<comment type="cofactor">
    <cofactor evidence="1">
        <name>Mg(2+)</name>
        <dbReference type="ChEBI" id="CHEBI:18420"/>
    </cofactor>
</comment>
<evidence type="ECO:0000256" key="2">
    <source>
        <dbReference type="ARBA" id="ARBA00004665"/>
    </source>
</evidence>
<dbReference type="InterPro" id="IPR000160">
    <property type="entry name" value="GGDEF_dom"/>
</dbReference>
<dbReference type="Gene3D" id="3.20.20.450">
    <property type="entry name" value="EAL domain"/>
    <property type="match status" value="1"/>
</dbReference>
<dbReference type="Pfam" id="PF00989">
    <property type="entry name" value="PAS"/>
    <property type="match status" value="1"/>
</dbReference>
<dbReference type="GO" id="GO:0052621">
    <property type="term" value="F:diguanylate cyclase activity"/>
    <property type="evidence" value="ECO:0007669"/>
    <property type="project" value="UniProtKB-EC"/>
</dbReference>
<feature type="domain" description="PAC" evidence="6">
    <location>
        <begin position="203"/>
        <end position="255"/>
    </location>
</feature>
<dbReference type="InterPro" id="IPR001610">
    <property type="entry name" value="PAC"/>
</dbReference>
<dbReference type="CDD" id="cd01949">
    <property type="entry name" value="GGDEF"/>
    <property type="match status" value="1"/>
</dbReference>
<protein>
    <recommendedName>
        <fullName evidence="3">diguanylate cyclase</fullName>
        <ecNumber evidence="3">2.7.7.65</ecNumber>
    </recommendedName>
</protein>
<dbReference type="InterPro" id="IPR052155">
    <property type="entry name" value="Biofilm_reg_signaling"/>
</dbReference>
<dbReference type="PROSITE" id="PS50112">
    <property type="entry name" value="PAS"/>
    <property type="match status" value="2"/>
</dbReference>
<dbReference type="SUPFAM" id="SSF55785">
    <property type="entry name" value="PYP-like sensor domain (PAS domain)"/>
    <property type="match status" value="2"/>
</dbReference>
<feature type="domain" description="PAS" evidence="5">
    <location>
        <begin position="130"/>
        <end position="175"/>
    </location>
</feature>
<reference evidence="9" key="1">
    <citation type="submission" date="2024-07" db="EMBL/GenBank/DDBJ databases">
        <authorList>
            <person name="Pedron J."/>
        </authorList>
    </citation>
    <scope>NUCLEOTIDE SEQUENCE</scope>
    <source>
        <strain evidence="9">A642-S2-A17</strain>
    </source>
</reference>
<dbReference type="InterPro" id="IPR001633">
    <property type="entry name" value="EAL_dom"/>
</dbReference>
<dbReference type="CDD" id="cd01948">
    <property type="entry name" value="EAL"/>
    <property type="match status" value="1"/>
</dbReference>
<dbReference type="PANTHER" id="PTHR44757:SF2">
    <property type="entry name" value="BIOFILM ARCHITECTURE MAINTENANCE PROTEIN MBAA"/>
    <property type="match status" value="1"/>
</dbReference>
<dbReference type="InterPro" id="IPR000014">
    <property type="entry name" value="PAS"/>
</dbReference>
<dbReference type="NCBIfam" id="TIGR00254">
    <property type="entry name" value="GGDEF"/>
    <property type="match status" value="1"/>
</dbReference>
<accession>A0AB39I9H2</accession>
<dbReference type="NCBIfam" id="TIGR00229">
    <property type="entry name" value="sensory_box"/>
    <property type="match status" value="2"/>
</dbReference>
<sequence>MMAGSAWNSESLFQGILDRCPVGIAVINYDGKYVTVNPAYSAIYGYTQEEMVNHSFTMVFPESTRASILARHQSFLDEGGKLGGEWTVVCHDGTVLTVWSESVPFAQHGHKADRLVYVLDITERQKAREQMKIAATVYESTQEAIIVIDTNRNIISINPAFTRLTGYSEADIVGQPSYIFRSDRYDIAFYDAIWRTVNEDGLWIGEMWDRKKDGSDYLRELTINVVKDAAGTPINYVGVFSDVTQRKKQEELIWRQANYDAVTALPNRHRFQDKLERAVERARQTGRPMALMLIDLDHFKSVNDSLGHRAGDALLFAVSTRITDCIQAADTIARIGGDEFAIILSDLLRTDDCEHLANTLLQRLAQPFNIDGENMLVSASIGIALFPNDSDTLEELFKHADQAMYAAKNAGRNGFHYFTPALQQAARARLRLTNDLRQALECAQFEVYYQPIIELATNRITKAEALVRWHHPVRGMVSPAEFIPLAEDTGLIVPLGDWVAQQAIIQLAQWRNTLDPHFQIAINQSPIQLRSKDFTEMTWVQELARHGLDGSAVIIEITEGLLLNAELRVNNNLHLLRNAGIQIAIDDFGTGYSSLAYLRRFNIDCLKIDRSFIEDLDGIGLELCVAIIAMAHSLGLNVVAEGVETQHQCDTLTRLGCDYAQGFLFSRPVPATELTMLLQAATDTTETKSA</sequence>
<dbReference type="InterPro" id="IPR013767">
    <property type="entry name" value="PAS_fold"/>
</dbReference>
<dbReference type="EMBL" id="CP162411">
    <property type="protein sequence ID" value="XDL13947.1"/>
    <property type="molecule type" value="Genomic_DNA"/>
</dbReference>
<organism evidence="9">
    <name type="scientific">Dickeya oryzae</name>
    <dbReference type="NCBI Taxonomy" id="1240404"/>
    <lineage>
        <taxon>Bacteria</taxon>
        <taxon>Pseudomonadati</taxon>
        <taxon>Pseudomonadota</taxon>
        <taxon>Gammaproteobacteria</taxon>
        <taxon>Enterobacterales</taxon>
        <taxon>Pectobacteriaceae</taxon>
        <taxon>Dickeya</taxon>
    </lineage>
</organism>
<evidence type="ECO:0000259" key="6">
    <source>
        <dbReference type="PROSITE" id="PS50113"/>
    </source>
</evidence>
<dbReference type="InterPro" id="IPR029787">
    <property type="entry name" value="Nucleotide_cyclase"/>
</dbReference>
<evidence type="ECO:0000256" key="3">
    <source>
        <dbReference type="ARBA" id="ARBA00012528"/>
    </source>
</evidence>
<dbReference type="SUPFAM" id="SSF141868">
    <property type="entry name" value="EAL domain-like"/>
    <property type="match status" value="1"/>
</dbReference>
<gene>
    <name evidence="9" type="ORF">LF923_0017515</name>
</gene>
<evidence type="ECO:0000259" key="8">
    <source>
        <dbReference type="PROSITE" id="PS50887"/>
    </source>
</evidence>
<dbReference type="Gene3D" id="3.30.70.270">
    <property type="match status" value="1"/>
</dbReference>
<dbReference type="InterPro" id="IPR043128">
    <property type="entry name" value="Rev_trsase/Diguanyl_cyclase"/>
</dbReference>
<evidence type="ECO:0000259" key="5">
    <source>
        <dbReference type="PROSITE" id="PS50112"/>
    </source>
</evidence>
<evidence type="ECO:0000313" key="9">
    <source>
        <dbReference type="EMBL" id="XDL13947.1"/>
    </source>
</evidence>
<dbReference type="SUPFAM" id="SSF55073">
    <property type="entry name" value="Nucleotide cyclase"/>
    <property type="match status" value="1"/>
</dbReference>
<dbReference type="Gene3D" id="3.30.450.20">
    <property type="entry name" value="PAS domain"/>
    <property type="match status" value="2"/>
</dbReference>
<comment type="pathway">
    <text evidence="2">Purine metabolism; 3',5'-cyclic di-GMP biosynthesis.</text>
</comment>
<dbReference type="EC" id="2.7.7.65" evidence="3"/>
<dbReference type="InterPro" id="IPR035919">
    <property type="entry name" value="EAL_sf"/>
</dbReference>
<dbReference type="Pfam" id="PF00990">
    <property type="entry name" value="GGDEF"/>
    <property type="match status" value="1"/>
</dbReference>
<evidence type="ECO:0000259" key="7">
    <source>
        <dbReference type="PROSITE" id="PS50883"/>
    </source>
</evidence>
<dbReference type="SMART" id="SM00267">
    <property type="entry name" value="GGDEF"/>
    <property type="match status" value="1"/>
</dbReference>
<dbReference type="SMART" id="SM00052">
    <property type="entry name" value="EAL"/>
    <property type="match status" value="1"/>
</dbReference>
<dbReference type="PROSITE" id="PS50883">
    <property type="entry name" value="EAL"/>
    <property type="match status" value="1"/>
</dbReference>
<dbReference type="PANTHER" id="PTHR44757">
    <property type="entry name" value="DIGUANYLATE CYCLASE DGCP"/>
    <property type="match status" value="1"/>
</dbReference>
<feature type="domain" description="EAL" evidence="7">
    <location>
        <begin position="429"/>
        <end position="682"/>
    </location>
</feature>
<dbReference type="PROSITE" id="PS50887">
    <property type="entry name" value="GGDEF"/>
    <property type="match status" value="1"/>
</dbReference>
<dbReference type="InterPro" id="IPR013656">
    <property type="entry name" value="PAS_4"/>
</dbReference>
<dbReference type="GO" id="GO:0006355">
    <property type="term" value="P:regulation of DNA-templated transcription"/>
    <property type="evidence" value="ECO:0007669"/>
    <property type="project" value="InterPro"/>
</dbReference>
<dbReference type="PROSITE" id="PS50113">
    <property type="entry name" value="PAC"/>
    <property type="match status" value="1"/>
</dbReference>
<feature type="domain" description="PAS" evidence="5">
    <location>
        <begin position="9"/>
        <end position="63"/>
    </location>
</feature>